<protein>
    <submittedName>
        <fullName evidence="1">DUF2855 domain-containing protein</fullName>
    </submittedName>
</protein>
<sequence length="368" mass="40761">MNERQRLLINRDQLDDVQWHSEALPSPADGQVLLAIDNFALTANNITYAAFGDALQYWEFFPAPVGSGIVPVWGFADVVASNCDGIEVGERFYGFYPLASHLLVEPAQVSDTSFTDNAEHRRSLPVIYNQYLRTSSDALYDADREAVQMLLRPLFTTSFLLDDFFADQAMFGARELHLTSASSKTAIGMAFCLQHNRANRDADYAIVGLTSARNKAFVESLDCYDRVVTYDEAATLGNQTPSAIVDFAGDGTLLRTLHEQLGDSLRYSCLVGASHWDQRAGAGPDMPGPDPVMFFAPHQAEKRISEWGGERFAQHLADQWQAFCEFAGGWMEIDASEGREAIAQTYQQVLAGNFSPRSGYVLSKFSCQ</sequence>
<dbReference type="KEGG" id="hja:BST95_11135"/>
<keyword evidence="2" id="KW-1185">Reference proteome</keyword>
<reference evidence="1 2" key="1">
    <citation type="submission" date="2018-01" db="EMBL/GenBank/DDBJ databases">
        <title>The draft genome sequence of Halioglobus japonicus S1-36.</title>
        <authorList>
            <person name="Du Z.-J."/>
            <person name="Shi M.-J."/>
        </authorList>
    </citation>
    <scope>NUCLEOTIDE SEQUENCE [LARGE SCALE GENOMIC DNA]</scope>
    <source>
        <strain evidence="1 2">S1-36</strain>
    </source>
</reference>
<dbReference type="AlphaFoldDB" id="A0AAP8MFJ8"/>
<comment type="caution">
    <text evidence="1">The sequence shown here is derived from an EMBL/GenBank/DDBJ whole genome shotgun (WGS) entry which is preliminary data.</text>
</comment>
<dbReference type="RefSeq" id="WP_084199503.1">
    <property type="nucleotide sequence ID" value="NZ_BMYL01000002.1"/>
</dbReference>
<organism evidence="1 2">
    <name type="scientific">Halioglobus japonicus</name>
    <dbReference type="NCBI Taxonomy" id="930805"/>
    <lineage>
        <taxon>Bacteria</taxon>
        <taxon>Pseudomonadati</taxon>
        <taxon>Pseudomonadota</taxon>
        <taxon>Gammaproteobacteria</taxon>
        <taxon>Cellvibrionales</taxon>
        <taxon>Halieaceae</taxon>
        <taxon>Halioglobus</taxon>
    </lineage>
</organism>
<accession>A0AAP8MFJ8</accession>
<dbReference type="InterPro" id="IPR021276">
    <property type="entry name" value="DUF2855"/>
</dbReference>
<evidence type="ECO:0000313" key="1">
    <source>
        <dbReference type="EMBL" id="PLW86739.1"/>
    </source>
</evidence>
<dbReference type="SUPFAM" id="SSF50129">
    <property type="entry name" value="GroES-like"/>
    <property type="match status" value="1"/>
</dbReference>
<dbReference type="Pfam" id="PF11017">
    <property type="entry name" value="DUF2855"/>
    <property type="match status" value="1"/>
</dbReference>
<proteinExistence type="predicted"/>
<name>A0AAP8MFJ8_9GAMM</name>
<dbReference type="EMBL" id="PKUR01000002">
    <property type="protein sequence ID" value="PLW86739.1"/>
    <property type="molecule type" value="Genomic_DNA"/>
</dbReference>
<dbReference type="InterPro" id="IPR011032">
    <property type="entry name" value="GroES-like_sf"/>
</dbReference>
<dbReference type="Proteomes" id="UP000235162">
    <property type="component" value="Unassembled WGS sequence"/>
</dbReference>
<gene>
    <name evidence="1" type="ORF">C0029_10145</name>
</gene>
<evidence type="ECO:0000313" key="2">
    <source>
        <dbReference type="Proteomes" id="UP000235162"/>
    </source>
</evidence>